<dbReference type="CDD" id="cd04724">
    <property type="entry name" value="Tryptophan_synthase_alpha"/>
    <property type="match status" value="1"/>
</dbReference>
<dbReference type="EMBL" id="JADIMT010000103">
    <property type="protein sequence ID" value="MBO8437124.1"/>
    <property type="molecule type" value="Genomic_DNA"/>
</dbReference>
<reference evidence="11" key="2">
    <citation type="journal article" date="2021" name="PeerJ">
        <title>Extensive microbial diversity within the chicken gut microbiome revealed by metagenomics and culture.</title>
        <authorList>
            <person name="Gilroy R."/>
            <person name="Ravi A."/>
            <person name="Getino M."/>
            <person name="Pursley I."/>
            <person name="Horton D.L."/>
            <person name="Alikhan N.F."/>
            <person name="Baker D."/>
            <person name="Gharbi K."/>
            <person name="Hall N."/>
            <person name="Watson M."/>
            <person name="Adriaenssens E.M."/>
            <person name="Foster-Nyarko E."/>
            <person name="Jarju S."/>
            <person name="Secka A."/>
            <person name="Antonio M."/>
            <person name="Oren A."/>
            <person name="Chaudhuri R.R."/>
            <person name="La Ragione R."/>
            <person name="Hildebrand F."/>
            <person name="Pallen M.J."/>
        </authorList>
    </citation>
    <scope>NUCLEOTIDE SEQUENCE</scope>
    <source>
        <strain evidence="11">7293</strain>
    </source>
</reference>
<dbReference type="PROSITE" id="PS00167">
    <property type="entry name" value="TRP_SYNTHASE_ALPHA"/>
    <property type="match status" value="1"/>
</dbReference>
<evidence type="ECO:0000313" key="11">
    <source>
        <dbReference type="EMBL" id="MBO8437124.1"/>
    </source>
</evidence>
<gene>
    <name evidence="9" type="primary">trpA</name>
    <name evidence="11" type="ORF">IAA97_09130</name>
</gene>
<dbReference type="NCBIfam" id="TIGR00262">
    <property type="entry name" value="trpA"/>
    <property type="match status" value="1"/>
</dbReference>
<comment type="function">
    <text evidence="1 9">The alpha subunit is responsible for the aldol cleavage of indoleglycerol phosphate to indole and glyceraldehyde 3-phosphate.</text>
</comment>
<comment type="caution">
    <text evidence="11">The sequence shown here is derived from an EMBL/GenBank/DDBJ whole genome shotgun (WGS) entry which is preliminary data.</text>
</comment>
<evidence type="ECO:0000256" key="2">
    <source>
        <dbReference type="ARBA" id="ARBA00004733"/>
    </source>
</evidence>
<evidence type="ECO:0000256" key="6">
    <source>
        <dbReference type="ARBA" id="ARBA00023141"/>
    </source>
</evidence>
<evidence type="ECO:0000256" key="1">
    <source>
        <dbReference type="ARBA" id="ARBA00003365"/>
    </source>
</evidence>
<evidence type="ECO:0000256" key="7">
    <source>
        <dbReference type="ARBA" id="ARBA00023239"/>
    </source>
</evidence>
<evidence type="ECO:0000256" key="5">
    <source>
        <dbReference type="ARBA" id="ARBA00022822"/>
    </source>
</evidence>
<dbReference type="Gene3D" id="3.20.20.70">
    <property type="entry name" value="Aldolase class I"/>
    <property type="match status" value="1"/>
</dbReference>
<dbReference type="EC" id="4.2.1.20" evidence="9"/>
<name>A0A9D9E009_9SPIO</name>
<dbReference type="PANTHER" id="PTHR43406">
    <property type="entry name" value="TRYPTOPHAN SYNTHASE, ALPHA CHAIN"/>
    <property type="match status" value="1"/>
</dbReference>
<sequence length="260" mass="27935">MTETERAFSAGKAFIPFITAGDPDIKTTKSIIKALSKEGASLIEIGIPFSDPMAEGPVIQSANVRGLQSGTTTADVLRMAKELKSDGLDTPLAIMTYANVVFSYGTDEFMEAMKASGFTALILPDVPYEEKKDFSIPARQHGIDLISLVAPTSRERIRMIASDASGFIYCVSFLGVTGMRKAISSDVGSLVEEVRKSNAKIKTAIGFGISDAKTAAEMARISDGVIIGSRIVDIIAKNGRDSVPFIREFARTIVKAIREE</sequence>
<keyword evidence="5 9" id="KW-0822">Tryptophan biosynthesis</keyword>
<comment type="similarity">
    <text evidence="9 10">Belongs to the TrpA family.</text>
</comment>
<comment type="subunit">
    <text evidence="3 9">Tetramer of two alpha and two beta chains.</text>
</comment>
<reference evidence="11" key="1">
    <citation type="submission" date="2020-10" db="EMBL/GenBank/DDBJ databases">
        <authorList>
            <person name="Gilroy R."/>
        </authorList>
    </citation>
    <scope>NUCLEOTIDE SEQUENCE</scope>
    <source>
        <strain evidence="11">7293</strain>
    </source>
</reference>
<dbReference type="Pfam" id="PF00290">
    <property type="entry name" value="Trp_syntA"/>
    <property type="match status" value="1"/>
</dbReference>
<feature type="active site" description="Proton acceptor" evidence="9">
    <location>
        <position position="55"/>
    </location>
</feature>
<accession>A0A9D9E009</accession>
<evidence type="ECO:0000256" key="9">
    <source>
        <dbReference type="HAMAP-Rule" id="MF_00131"/>
    </source>
</evidence>
<evidence type="ECO:0000256" key="10">
    <source>
        <dbReference type="RuleBase" id="RU003662"/>
    </source>
</evidence>
<organism evidence="11 12">
    <name type="scientific">Candidatus Ornithospirochaeta stercoripullorum</name>
    <dbReference type="NCBI Taxonomy" id="2840899"/>
    <lineage>
        <taxon>Bacteria</taxon>
        <taxon>Pseudomonadati</taxon>
        <taxon>Spirochaetota</taxon>
        <taxon>Spirochaetia</taxon>
        <taxon>Spirochaetales</taxon>
        <taxon>Spirochaetaceae</taxon>
        <taxon>Spirochaetaceae incertae sedis</taxon>
        <taxon>Candidatus Ornithospirochaeta</taxon>
    </lineage>
</organism>
<dbReference type="PANTHER" id="PTHR43406:SF1">
    <property type="entry name" value="TRYPTOPHAN SYNTHASE ALPHA CHAIN, CHLOROPLASTIC"/>
    <property type="match status" value="1"/>
</dbReference>
<proteinExistence type="inferred from homology"/>
<dbReference type="InterPro" id="IPR018204">
    <property type="entry name" value="Trp_synthase_alpha_AS"/>
</dbReference>
<protein>
    <recommendedName>
        <fullName evidence="9">Tryptophan synthase alpha chain</fullName>
        <ecNumber evidence="9">4.2.1.20</ecNumber>
    </recommendedName>
</protein>
<dbReference type="AlphaFoldDB" id="A0A9D9E009"/>
<evidence type="ECO:0000256" key="4">
    <source>
        <dbReference type="ARBA" id="ARBA00022605"/>
    </source>
</evidence>
<dbReference type="GO" id="GO:0004834">
    <property type="term" value="F:tryptophan synthase activity"/>
    <property type="evidence" value="ECO:0007669"/>
    <property type="project" value="UniProtKB-UniRule"/>
</dbReference>
<evidence type="ECO:0000313" key="12">
    <source>
        <dbReference type="Proteomes" id="UP000823615"/>
    </source>
</evidence>
<dbReference type="SUPFAM" id="SSF51366">
    <property type="entry name" value="Ribulose-phoshate binding barrel"/>
    <property type="match status" value="1"/>
</dbReference>
<keyword evidence="7 9" id="KW-0456">Lyase</keyword>
<dbReference type="InterPro" id="IPR013785">
    <property type="entry name" value="Aldolase_TIM"/>
</dbReference>
<dbReference type="GO" id="GO:0005829">
    <property type="term" value="C:cytosol"/>
    <property type="evidence" value="ECO:0007669"/>
    <property type="project" value="TreeGrafter"/>
</dbReference>
<dbReference type="HAMAP" id="MF_00131">
    <property type="entry name" value="Trp_synth_alpha"/>
    <property type="match status" value="1"/>
</dbReference>
<dbReference type="InterPro" id="IPR011060">
    <property type="entry name" value="RibuloseP-bd_barrel"/>
</dbReference>
<keyword evidence="4 9" id="KW-0028">Amino-acid biosynthesis</keyword>
<dbReference type="FunFam" id="3.20.20.70:FF:000037">
    <property type="entry name" value="Tryptophan synthase alpha chain"/>
    <property type="match status" value="1"/>
</dbReference>
<dbReference type="Proteomes" id="UP000823615">
    <property type="component" value="Unassembled WGS sequence"/>
</dbReference>
<comment type="catalytic activity">
    <reaction evidence="8 9">
        <text>(1S,2R)-1-C-(indol-3-yl)glycerol 3-phosphate + L-serine = D-glyceraldehyde 3-phosphate + L-tryptophan + H2O</text>
        <dbReference type="Rhea" id="RHEA:10532"/>
        <dbReference type="ChEBI" id="CHEBI:15377"/>
        <dbReference type="ChEBI" id="CHEBI:33384"/>
        <dbReference type="ChEBI" id="CHEBI:57912"/>
        <dbReference type="ChEBI" id="CHEBI:58866"/>
        <dbReference type="ChEBI" id="CHEBI:59776"/>
        <dbReference type="EC" id="4.2.1.20"/>
    </reaction>
</comment>
<evidence type="ECO:0000256" key="3">
    <source>
        <dbReference type="ARBA" id="ARBA00011270"/>
    </source>
</evidence>
<dbReference type="InterPro" id="IPR002028">
    <property type="entry name" value="Trp_synthase_suA"/>
</dbReference>
<feature type="active site" description="Proton acceptor" evidence="9">
    <location>
        <position position="44"/>
    </location>
</feature>
<comment type="pathway">
    <text evidence="2 9">Amino-acid biosynthesis; L-tryptophan biosynthesis; L-tryptophan from chorismate: step 5/5.</text>
</comment>
<keyword evidence="6 9" id="KW-0057">Aromatic amino acid biosynthesis</keyword>
<evidence type="ECO:0000256" key="8">
    <source>
        <dbReference type="ARBA" id="ARBA00049047"/>
    </source>
</evidence>